<evidence type="ECO:0000313" key="1">
    <source>
        <dbReference type="EMBL" id="MCI44958.1"/>
    </source>
</evidence>
<organism evidence="1 2">
    <name type="scientific">Trifolium medium</name>
    <dbReference type="NCBI Taxonomy" id="97028"/>
    <lineage>
        <taxon>Eukaryota</taxon>
        <taxon>Viridiplantae</taxon>
        <taxon>Streptophyta</taxon>
        <taxon>Embryophyta</taxon>
        <taxon>Tracheophyta</taxon>
        <taxon>Spermatophyta</taxon>
        <taxon>Magnoliopsida</taxon>
        <taxon>eudicotyledons</taxon>
        <taxon>Gunneridae</taxon>
        <taxon>Pentapetalae</taxon>
        <taxon>rosids</taxon>
        <taxon>fabids</taxon>
        <taxon>Fabales</taxon>
        <taxon>Fabaceae</taxon>
        <taxon>Papilionoideae</taxon>
        <taxon>50 kb inversion clade</taxon>
        <taxon>NPAAA clade</taxon>
        <taxon>Hologalegina</taxon>
        <taxon>IRL clade</taxon>
        <taxon>Trifolieae</taxon>
        <taxon>Trifolium</taxon>
    </lineage>
</organism>
<dbReference type="EMBL" id="LXQA010337602">
    <property type="protein sequence ID" value="MCI44958.1"/>
    <property type="molecule type" value="Genomic_DNA"/>
</dbReference>
<sequence>MPLPSIEQPPNLELKPLPSNLKYAYLGESENLPVIISSSLEDEQERKLLEVLSVHKKAIGWTLADIPGISPAT</sequence>
<keyword evidence="2" id="KW-1185">Reference proteome</keyword>
<evidence type="ECO:0000313" key="2">
    <source>
        <dbReference type="Proteomes" id="UP000265520"/>
    </source>
</evidence>
<name>A0A392S7Z4_9FABA</name>
<comment type="caution">
    <text evidence="1">The sequence shown here is derived from an EMBL/GenBank/DDBJ whole genome shotgun (WGS) entry which is preliminary data.</text>
</comment>
<reference evidence="1 2" key="1">
    <citation type="journal article" date="2018" name="Front. Plant Sci.">
        <title>Red Clover (Trifolium pratense) and Zigzag Clover (T. medium) - A Picture of Genomic Similarities and Differences.</title>
        <authorList>
            <person name="Dluhosova J."/>
            <person name="Istvanek J."/>
            <person name="Nedelnik J."/>
            <person name="Repkova J."/>
        </authorList>
    </citation>
    <scope>NUCLEOTIDE SEQUENCE [LARGE SCALE GENOMIC DNA]</scope>
    <source>
        <strain evidence="2">cv. 10/8</strain>
        <tissue evidence="1">Leaf</tissue>
    </source>
</reference>
<proteinExistence type="predicted"/>
<protein>
    <submittedName>
        <fullName evidence="1">Uncharacterized protein</fullName>
    </submittedName>
</protein>
<dbReference type="AlphaFoldDB" id="A0A392S7Z4"/>
<dbReference type="Proteomes" id="UP000265520">
    <property type="component" value="Unassembled WGS sequence"/>
</dbReference>
<accession>A0A392S7Z4</accession>
<feature type="non-terminal residue" evidence="1">
    <location>
        <position position="73"/>
    </location>
</feature>